<gene>
    <name evidence="1" type="ORF">WG68_14590</name>
</gene>
<proteinExistence type="predicted"/>
<keyword evidence="2" id="KW-1185">Reference proteome</keyword>
<dbReference type="Proteomes" id="UP000034228">
    <property type="component" value="Unassembled WGS sequence"/>
</dbReference>
<evidence type="ECO:0000313" key="2">
    <source>
        <dbReference type="Proteomes" id="UP000034228"/>
    </source>
</evidence>
<protein>
    <recommendedName>
        <fullName evidence="3">Dystroglycan-type cadherin-like domain-containing protein</fullName>
    </recommendedName>
</protein>
<sequence length="573" mass="62548">MISKNHGISSVILLLCCHFLQADEIVIIDQLPVDLVNPVSLALGDQAFALREMNEKRLQLWKLSDNGSPELTAELTEVVPGSGATVQMVGAYANNWWLAGLEWDYFATGKASLIHISQLKADNSRVNISFEAPAALSNSSISFTRWHYAPAQDRLFGLFGLPGAESVFLLSCMQALQLAAGNCNITALTSGDFLALDDGFVLWDRGHTNSGFSWYQFDQEAENGLREQHYQLEPSRISHWPGADRLQVQVSSVDNGQIHHSNYDLQLNGPARGALISRKLPGVYPSQRCHYLSSYRALCQSGSSMVFVNITNGSLTPALFDYMGEAADVPWGEIVAVQGDNTVVKLGTEQLTVYRLPLPQLSVVSFPSGFDLTYGDTAMLRLTDMLADIDLSNVDIRVIWDSPHQTLPTTILTELAYGVFQFDTSKAISRYSPTGQVLIDIHDSNWQSTVSLPLSIANINEAPTALSAVIDTEPLEIGERYELALNDVFTDPDGDGLTFSSTALPAGFVLQSPLITAAPQTPGAFSFTVTAIDPYGLTASLLVRGTVKEKSSGGTMQGYWLLGLLLLWRRFKG</sequence>
<dbReference type="OrthoDB" id="6056921at2"/>
<dbReference type="RefSeq" id="WP_046558456.1">
    <property type="nucleotide sequence ID" value="NZ_LAHO01000015.1"/>
</dbReference>
<dbReference type="EMBL" id="LAHO01000015">
    <property type="protein sequence ID" value="KKO44530.1"/>
    <property type="molecule type" value="Genomic_DNA"/>
</dbReference>
<reference evidence="1 2" key="1">
    <citation type="submission" date="2015-03" db="EMBL/GenBank/DDBJ databases">
        <title>Draft genome sequences of two protease-producing strains of Arsukibacterium isolated from two cold and alkaline environments.</title>
        <authorList>
            <person name="Lylloff J.E."/>
            <person name="Skov L.B."/>
            <person name="Jepsen M."/>
            <person name="Hallin P.F."/>
            <person name="Sorensen S.J."/>
            <person name="Stougaard P."/>
            <person name="Glaring M.A."/>
        </authorList>
    </citation>
    <scope>NUCLEOTIDE SEQUENCE [LARGE SCALE GENOMIC DNA]</scope>
    <source>
        <strain evidence="1 2">GCM72</strain>
    </source>
</reference>
<dbReference type="Gene3D" id="2.60.40.10">
    <property type="entry name" value="Immunoglobulins"/>
    <property type="match status" value="1"/>
</dbReference>
<organism evidence="1 2">
    <name type="scientific">Arsukibacterium ikkense</name>
    <dbReference type="NCBI Taxonomy" id="336831"/>
    <lineage>
        <taxon>Bacteria</taxon>
        <taxon>Pseudomonadati</taxon>
        <taxon>Pseudomonadota</taxon>
        <taxon>Gammaproteobacteria</taxon>
        <taxon>Chromatiales</taxon>
        <taxon>Chromatiaceae</taxon>
        <taxon>Arsukibacterium</taxon>
    </lineage>
</organism>
<name>A0A0M2V4G0_9GAMM</name>
<dbReference type="Pfam" id="PF05345">
    <property type="entry name" value="He_PIG"/>
    <property type="match status" value="1"/>
</dbReference>
<dbReference type="InterPro" id="IPR013783">
    <property type="entry name" value="Ig-like_fold"/>
</dbReference>
<evidence type="ECO:0008006" key="3">
    <source>
        <dbReference type="Google" id="ProtNLM"/>
    </source>
</evidence>
<evidence type="ECO:0000313" key="1">
    <source>
        <dbReference type="EMBL" id="KKO44530.1"/>
    </source>
</evidence>
<accession>A0A0M2V4G0</accession>
<dbReference type="AlphaFoldDB" id="A0A0M2V4G0"/>
<comment type="caution">
    <text evidence="1">The sequence shown here is derived from an EMBL/GenBank/DDBJ whole genome shotgun (WGS) entry which is preliminary data.</text>
</comment>